<evidence type="ECO:0000256" key="8">
    <source>
        <dbReference type="ARBA" id="ARBA00047899"/>
    </source>
</evidence>
<evidence type="ECO:0000256" key="11">
    <source>
        <dbReference type="SAM" id="MobiDB-lite"/>
    </source>
</evidence>
<dbReference type="PROSITE" id="PS00108">
    <property type="entry name" value="PROTEIN_KINASE_ST"/>
    <property type="match status" value="1"/>
</dbReference>
<dbReference type="Gene3D" id="1.10.510.10">
    <property type="entry name" value="Transferase(Phosphotransferase) domain 1"/>
    <property type="match status" value="1"/>
</dbReference>
<keyword evidence="14" id="KW-1185">Reference proteome</keyword>
<dbReference type="Gene3D" id="3.40.50.620">
    <property type="entry name" value="HUPs"/>
    <property type="match status" value="1"/>
</dbReference>
<dbReference type="EMBL" id="BAABME010001108">
    <property type="protein sequence ID" value="GAA0147620.1"/>
    <property type="molecule type" value="Genomic_DNA"/>
</dbReference>
<dbReference type="Pfam" id="PF00069">
    <property type="entry name" value="Pkinase"/>
    <property type="match status" value="1"/>
</dbReference>
<keyword evidence="4" id="KW-0547">Nucleotide-binding</keyword>
<dbReference type="PANTHER" id="PTHR45647">
    <property type="entry name" value="OS02G0152300 PROTEIN"/>
    <property type="match status" value="1"/>
</dbReference>
<keyword evidence="2" id="KW-0723">Serine/threonine-protein kinase</keyword>
<dbReference type="InterPro" id="IPR051348">
    <property type="entry name" value="U-box_ubiquitin_ligases"/>
</dbReference>
<evidence type="ECO:0000256" key="2">
    <source>
        <dbReference type="ARBA" id="ARBA00022527"/>
    </source>
</evidence>
<gene>
    <name evidence="13" type="ORF">LIER_07276</name>
</gene>
<dbReference type="SUPFAM" id="SSF56112">
    <property type="entry name" value="Protein kinase-like (PK-like)"/>
    <property type="match status" value="1"/>
</dbReference>
<dbReference type="FunFam" id="3.30.200.20:FF:000162">
    <property type="entry name" value="Adenine nucleotide alpha hydrolase-like domain kinase"/>
    <property type="match status" value="1"/>
</dbReference>
<evidence type="ECO:0000256" key="4">
    <source>
        <dbReference type="ARBA" id="ARBA00022741"/>
    </source>
</evidence>
<evidence type="ECO:0000256" key="1">
    <source>
        <dbReference type="ARBA" id="ARBA00000900"/>
    </source>
</evidence>
<dbReference type="GO" id="GO:0061630">
    <property type="term" value="F:ubiquitin protein ligase activity"/>
    <property type="evidence" value="ECO:0007669"/>
    <property type="project" value="UniProtKB-EC"/>
</dbReference>
<evidence type="ECO:0000256" key="10">
    <source>
        <dbReference type="SAM" id="Coils"/>
    </source>
</evidence>
<dbReference type="GO" id="GO:0004674">
    <property type="term" value="F:protein serine/threonine kinase activity"/>
    <property type="evidence" value="ECO:0007669"/>
    <property type="project" value="UniProtKB-KW"/>
</dbReference>
<reference evidence="13 14" key="1">
    <citation type="submission" date="2024-01" db="EMBL/GenBank/DDBJ databases">
        <title>The complete chloroplast genome sequence of Lithospermum erythrorhizon: insights into the phylogenetic relationship among Boraginaceae species and the maternal lineages of purple gromwells.</title>
        <authorList>
            <person name="Okada T."/>
            <person name="Watanabe K."/>
        </authorList>
    </citation>
    <scope>NUCLEOTIDE SEQUENCE [LARGE SCALE GENOMIC DNA]</scope>
</reference>
<feature type="domain" description="Protein kinase" evidence="12">
    <location>
        <begin position="445"/>
        <end position="708"/>
    </location>
</feature>
<protein>
    <recommendedName>
        <fullName evidence="12">Protein kinase domain-containing protein</fullName>
    </recommendedName>
</protein>
<evidence type="ECO:0000313" key="13">
    <source>
        <dbReference type="EMBL" id="GAA0147620.1"/>
    </source>
</evidence>
<keyword evidence="5" id="KW-0418">Kinase</keyword>
<comment type="catalytic activity">
    <reaction evidence="1">
        <text>S-ubiquitinyl-[E2 ubiquitin-conjugating enzyme]-L-cysteine + [acceptor protein]-L-lysine = [E2 ubiquitin-conjugating enzyme]-L-cysteine + N(6)-ubiquitinyl-[acceptor protein]-L-lysine.</text>
        <dbReference type="EC" id="2.3.2.27"/>
    </reaction>
</comment>
<accession>A0AAV3PBD6</accession>
<dbReference type="SUPFAM" id="SSF52402">
    <property type="entry name" value="Adenine nucleotide alpha hydrolases-like"/>
    <property type="match status" value="1"/>
</dbReference>
<keyword evidence="7" id="KW-0067">ATP-binding</keyword>
<comment type="catalytic activity">
    <reaction evidence="9">
        <text>L-seryl-[protein] + ATP = O-phospho-L-seryl-[protein] + ADP + H(+)</text>
        <dbReference type="Rhea" id="RHEA:17989"/>
        <dbReference type="Rhea" id="RHEA-COMP:9863"/>
        <dbReference type="Rhea" id="RHEA-COMP:11604"/>
        <dbReference type="ChEBI" id="CHEBI:15378"/>
        <dbReference type="ChEBI" id="CHEBI:29999"/>
        <dbReference type="ChEBI" id="CHEBI:30616"/>
        <dbReference type="ChEBI" id="CHEBI:83421"/>
        <dbReference type="ChEBI" id="CHEBI:456216"/>
        <dbReference type="EC" id="2.7.11.1"/>
    </reaction>
</comment>
<dbReference type="InterPro" id="IPR008271">
    <property type="entry name" value="Ser/Thr_kinase_AS"/>
</dbReference>
<keyword evidence="10" id="KW-0175">Coiled coil</keyword>
<evidence type="ECO:0000313" key="14">
    <source>
        <dbReference type="Proteomes" id="UP001454036"/>
    </source>
</evidence>
<dbReference type="CDD" id="cd01989">
    <property type="entry name" value="USP_STK_Ubox_N"/>
    <property type="match status" value="1"/>
</dbReference>
<dbReference type="SMART" id="SM00220">
    <property type="entry name" value="S_TKc"/>
    <property type="match status" value="1"/>
</dbReference>
<evidence type="ECO:0000256" key="7">
    <source>
        <dbReference type="ARBA" id="ARBA00022840"/>
    </source>
</evidence>
<evidence type="ECO:0000259" key="12">
    <source>
        <dbReference type="PROSITE" id="PS50011"/>
    </source>
</evidence>
<dbReference type="AlphaFoldDB" id="A0AAV3PBD6"/>
<evidence type="ECO:0000256" key="9">
    <source>
        <dbReference type="ARBA" id="ARBA00048679"/>
    </source>
</evidence>
<name>A0AAV3PBD6_LITER</name>
<dbReference type="PANTHER" id="PTHR45647:SF132">
    <property type="entry name" value="KINASE WITH ADENINE NUCLEOTIDE ALPHA HYDROLASES-LIKE DOMAIN-CONTAINING PROTEIN"/>
    <property type="match status" value="1"/>
</dbReference>
<feature type="coiled-coil region" evidence="10">
    <location>
        <begin position="311"/>
        <end position="382"/>
    </location>
</feature>
<dbReference type="InterPro" id="IPR000719">
    <property type="entry name" value="Prot_kinase_dom"/>
</dbReference>
<feature type="region of interest" description="Disordered" evidence="11">
    <location>
        <begin position="253"/>
        <end position="274"/>
    </location>
</feature>
<evidence type="ECO:0000256" key="6">
    <source>
        <dbReference type="ARBA" id="ARBA00022786"/>
    </source>
</evidence>
<evidence type="ECO:0000256" key="3">
    <source>
        <dbReference type="ARBA" id="ARBA00022679"/>
    </source>
</evidence>
<sequence>MHAMSHKKLIAVAIDNNKGCQVALKWTVDTLCQKDQTILLIHVKLRPHGITFKPPHMMDQYDMSNGFDELDTQTKELFQSFRVLCACKKVNYLEVVLDHSDVAKALIEHVKLSAIEVLVLGAAGKGGFFRFKTKDIPGSVSKGVPDFCSVYVISKGKASTTRSASRRAPASNPLRNHILLQAESLANGCDSPLYSKSTKGLPRPMNETPMSISTTTKSQFHDRRASADQLYELSPPRGSDISFFSPGRTSLHRTPQTNADDFENGATPSKPSRFSDIDRSFESPNLMCKSLQQTNCSFASQDSDISMYQNVDEVEEEMRRLKDELKKTMEMYSAACKEAVTAKQKALDLQSWRAEEQRKIKASRLAEEAELVLEEKEKAKSKAAIVHAGAARRMAKLESLKRRDAERRALMREEGKINVPSRFANTATRYRKYTIDEIEIATNYFSKSQKIGEGGYGPVFKCQLDHTPVAVKVLRPDATEGRLQFQQEVEVLSCIRHPNMVLLLGACPEYGCLVYEYMSNGSLEDRLMQRGNTEPLSWQQRFRIAAEITRALLFLHQTKPEPIVHRDLKPANILLDTNLVSKISDVGLARLVPPSVADSVTQCRMTSAAGTFCYIDPEYQQTGMLSRKSDEYSLGIIYLQILTANPPMGLTYYVGRAIESGLFAQMLDPSVPDWPVEEALSLAKLALKCSKLRRKNRPDLGKVVMPELERLRILSEEHSSNSNMYSRNPSINRSQISLSSVSQSSRVSISFTISQNVLGRYELSGTKPVRGY</sequence>
<organism evidence="13 14">
    <name type="scientific">Lithospermum erythrorhizon</name>
    <name type="common">Purple gromwell</name>
    <name type="synonym">Lithospermum officinale var. erythrorhizon</name>
    <dbReference type="NCBI Taxonomy" id="34254"/>
    <lineage>
        <taxon>Eukaryota</taxon>
        <taxon>Viridiplantae</taxon>
        <taxon>Streptophyta</taxon>
        <taxon>Embryophyta</taxon>
        <taxon>Tracheophyta</taxon>
        <taxon>Spermatophyta</taxon>
        <taxon>Magnoliopsida</taxon>
        <taxon>eudicotyledons</taxon>
        <taxon>Gunneridae</taxon>
        <taxon>Pentapetalae</taxon>
        <taxon>asterids</taxon>
        <taxon>lamiids</taxon>
        <taxon>Boraginales</taxon>
        <taxon>Boraginaceae</taxon>
        <taxon>Boraginoideae</taxon>
        <taxon>Lithospermeae</taxon>
        <taxon>Lithospermum</taxon>
    </lineage>
</organism>
<dbReference type="Proteomes" id="UP001454036">
    <property type="component" value="Unassembled WGS sequence"/>
</dbReference>
<comment type="catalytic activity">
    <reaction evidence="8">
        <text>L-threonyl-[protein] + ATP = O-phospho-L-threonyl-[protein] + ADP + H(+)</text>
        <dbReference type="Rhea" id="RHEA:46608"/>
        <dbReference type="Rhea" id="RHEA-COMP:11060"/>
        <dbReference type="Rhea" id="RHEA-COMP:11605"/>
        <dbReference type="ChEBI" id="CHEBI:15378"/>
        <dbReference type="ChEBI" id="CHEBI:30013"/>
        <dbReference type="ChEBI" id="CHEBI:30616"/>
        <dbReference type="ChEBI" id="CHEBI:61977"/>
        <dbReference type="ChEBI" id="CHEBI:456216"/>
        <dbReference type="EC" id="2.7.11.1"/>
    </reaction>
</comment>
<dbReference type="InterPro" id="IPR011009">
    <property type="entry name" value="Kinase-like_dom_sf"/>
</dbReference>
<keyword evidence="6" id="KW-0833">Ubl conjugation pathway</keyword>
<proteinExistence type="predicted"/>
<dbReference type="Pfam" id="PF00582">
    <property type="entry name" value="Usp"/>
    <property type="match status" value="1"/>
</dbReference>
<dbReference type="FunFam" id="1.10.510.10:FF:001023">
    <property type="entry name" value="Os07g0541700 protein"/>
    <property type="match status" value="1"/>
</dbReference>
<dbReference type="InterPro" id="IPR006016">
    <property type="entry name" value="UspA"/>
</dbReference>
<dbReference type="GO" id="GO:0005524">
    <property type="term" value="F:ATP binding"/>
    <property type="evidence" value="ECO:0007669"/>
    <property type="project" value="UniProtKB-KW"/>
</dbReference>
<dbReference type="PROSITE" id="PS50011">
    <property type="entry name" value="PROTEIN_KINASE_DOM"/>
    <property type="match status" value="1"/>
</dbReference>
<evidence type="ECO:0000256" key="5">
    <source>
        <dbReference type="ARBA" id="ARBA00022777"/>
    </source>
</evidence>
<dbReference type="Gene3D" id="3.30.200.20">
    <property type="entry name" value="Phosphorylase Kinase, domain 1"/>
    <property type="match status" value="1"/>
</dbReference>
<dbReference type="InterPro" id="IPR014729">
    <property type="entry name" value="Rossmann-like_a/b/a_fold"/>
</dbReference>
<keyword evidence="3" id="KW-0808">Transferase</keyword>
<comment type="caution">
    <text evidence="13">The sequence shown here is derived from an EMBL/GenBank/DDBJ whole genome shotgun (WGS) entry which is preliminary data.</text>
</comment>